<proteinExistence type="evidence at transcript level"/>
<dbReference type="FunFam" id="3.30.110.20:FF:000002">
    <property type="entry name" value="Ribonuclease P protein subunit p20"/>
    <property type="match status" value="1"/>
</dbReference>
<accession>A0A0K8R5C0</accession>
<keyword evidence="6 11" id="KW-0819">tRNA processing</keyword>
<evidence type="ECO:0000256" key="4">
    <source>
        <dbReference type="ARBA" id="ARBA00022490"/>
    </source>
</evidence>
<comment type="subunit">
    <text evidence="9">Component of nuclear RNase P and RNase MRP complexes. RNase P consists of a catalytic RNA moiety and 10 different protein chains; POP1, POP4, POP5, POP7, RPP14, RPP21, RPP25, RPP30, RPP38 and RPP40. Within the RNase P complex, POP1, POP7 and RPP25 form the 'finger' subcomplex, POP5, RPP14, RPP40 and homodimeric RPP30 form the 'palm' subcomplex, and RPP21, POP4 and RPP38 form the 'wrist' subcomplex. All subunits of the RNase P complex interact with the catalytic RNA. Several subunits of RNase P are also part of the RNase MRP complex. RNase MRP consists of a catalytic RNA moiety and about 8 protein subunits; POP1, POP7, RPP25, RPP30, RPP38, RPP40 and possibly also POP4 and POP5. Interacts with SMN1. POP7 forms a heterodimer with RPP25 that binds to the P3 stem loop of the catalytic RNA.</text>
</comment>
<evidence type="ECO:0000256" key="8">
    <source>
        <dbReference type="ARBA" id="ARBA00053284"/>
    </source>
</evidence>
<dbReference type="AlphaFoldDB" id="A0A0K8R5C0"/>
<evidence type="ECO:0000256" key="9">
    <source>
        <dbReference type="ARBA" id="ARBA00064615"/>
    </source>
</evidence>
<dbReference type="PIRSF" id="PIRSF036572">
    <property type="entry name" value="RPP20"/>
    <property type="match status" value="1"/>
</dbReference>
<dbReference type="Gene3D" id="3.30.110.20">
    <property type="entry name" value="Alba-like domain"/>
    <property type="match status" value="1"/>
</dbReference>
<evidence type="ECO:0000256" key="1">
    <source>
        <dbReference type="ARBA" id="ARBA00004463"/>
    </source>
</evidence>
<feature type="compositionally biased region" description="Basic and acidic residues" evidence="12">
    <location>
        <begin position="8"/>
        <end position="23"/>
    </location>
</feature>
<dbReference type="InterPro" id="IPR014612">
    <property type="entry name" value="Pop7/Rpp20"/>
</dbReference>
<dbReference type="EMBL" id="GADI01008159">
    <property type="protein sequence ID" value="JAA65649.1"/>
    <property type="molecule type" value="mRNA"/>
</dbReference>
<evidence type="ECO:0000256" key="7">
    <source>
        <dbReference type="ARBA" id="ARBA00023242"/>
    </source>
</evidence>
<dbReference type="InterPro" id="IPR036882">
    <property type="entry name" value="Alba-like_dom_sf"/>
</dbReference>
<reference evidence="13" key="1">
    <citation type="submission" date="2012-12" db="EMBL/GenBank/DDBJ databases">
        <title>Identification and characterization of a phenylalanine ammonia-lyase gene family in Isatis indigotica Fort.</title>
        <authorList>
            <person name="Liu Q."/>
            <person name="Chen J."/>
            <person name="Zhou X."/>
            <person name="Di P."/>
            <person name="Xiao Y."/>
            <person name="Xuan H."/>
            <person name="Zhang L."/>
            <person name="Chen W."/>
        </authorList>
    </citation>
    <scope>NUCLEOTIDE SEQUENCE</scope>
    <source>
        <tissue evidence="13">Salivary gland</tissue>
    </source>
</reference>
<dbReference type="GO" id="GO:0005655">
    <property type="term" value="C:nucleolar ribonuclease P complex"/>
    <property type="evidence" value="ECO:0007669"/>
    <property type="project" value="InterPro"/>
</dbReference>
<evidence type="ECO:0000256" key="6">
    <source>
        <dbReference type="ARBA" id="ARBA00022694"/>
    </source>
</evidence>
<dbReference type="SUPFAM" id="SSF82704">
    <property type="entry name" value="AlbA-like"/>
    <property type="match status" value="1"/>
</dbReference>
<organism evidence="13">
    <name type="scientific">Ixodes ricinus</name>
    <name type="common">Common tick</name>
    <name type="synonym">Acarus ricinus</name>
    <dbReference type="NCBI Taxonomy" id="34613"/>
    <lineage>
        <taxon>Eukaryota</taxon>
        <taxon>Metazoa</taxon>
        <taxon>Ecdysozoa</taxon>
        <taxon>Arthropoda</taxon>
        <taxon>Chelicerata</taxon>
        <taxon>Arachnida</taxon>
        <taxon>Acari</taxon>
        <taxon>Parasitiformes</taxon>
        <taxon>Ixodida</taxon>
        <taxon>Ixodoidea</taxon>
        <taxon>Ixodidae</taxon>
        <taxon>Ixodinae</taxon>
        <taxon>Ixodes</taxon>
    </lineage>
</organism>
<evidence type="ECO:0000256" key="3">
    <source>
        <dbReference type="ARBA" id="ARBA00008018"/>
    </source>
</evidence>
<dbReference type="GO" id="GO:0004526">
    <property type="term" value="F:ribonuclease P activity"/>
    <property type="evidence" value="ECO:0007669"/>
    <property type="project" value="UniProtKB-UniRule"/>
</dbReference>
<evidence type="ECO:0000256" key="12">
    <source>
        <dbReference type="SAM" id="MobiDB-lite"/>
    </source>
</evidence>
<feature type="region of interest" description="Disordered" evidence="12">
    <location>
        <begin position="1"/>
        <end position="35"/>
    </location>
</feature>
<comment type="function">
    <text evidence="8 11">Component of ribonuclease P, a ribonucleoprotein complex that generates mature tRNA molecules by cleaving their 5'-ends. Also a component of the MRP ribonuclease complex, which cleaves pre-rRNA sequences.</text>
</comment>
<evidence type="ECO:0000313" key="13">
    <source>
        <dbReference type="EMBL" id="JAA65649.1"/>
    </source>
</evidence>
<comment type="similarity">
    <text evidence="3 11">Belongs to the histone-like Alba family.</text>
</comment>
<evidence type="ECO:0000256" key="5">
    <source>
        <dbReference type="ARBA" id="ARBA00022552"/>
    </source>
</evidence>
<evidence type="ECO:0000256" key="11">
    <source>
        <dbReference type="PIRNR" id="PIRNR036572"/>
    </source>
</evidence>
<evidence type="ECO:0000256" key="10">
    <source>
        <dbReference type="ARBA" id="ARBA00068472"/>
    </source>
</evidence>
<dbReference type="Pfam" id="PF12328">
    <property type="entry name" value="Rpp20"/>
    <property type="match status" value="1"/>
</dbReference>
<sequence length="144" mass="16324">MNPAPGPERPRGRPRFDPDEYQLRKRQPTRLPRRDTDVYVNPSTNFKAQLERCRKLLDSGKTEVFVHAMGAAVSRAINLALQIQTHFQGLVELDVRTSTVDVVDDVEPQLDELEPFTQTRQTSGVHIRLFVPSEQQQQASASST</sequence>
<dbReference type="PANTHER" id="PTHR15314:SF1">
    <property type="entry name" value="RIBONUCLEASE P PROTEIN SUBUNIT P20"/>
    <property type="match status" value="1"/>
</dbReference>
<dbReference type="GO" id="GO:0001682">
    <property type="term" value="P:tRNA 5'-leader removal"/>
    <property type="evidence" value="ECO:0007669"/>
    <property type="project" value="InterPro"/>
</dbReference>
<dbReference type="GO" id="GO:0000172">
    <property type="term" value="C:ribonuclease MRP complex"/>
    <property type="evidence" value="ECO:0007669"/>
    <property type="project" value="InterPro"/>
</dbReference>
<dbReference type="PANTHER" id="PTHR15314">
    <property type="entry name" value="RIBONUCLEASE P PROTEIN SUBUNIT P20"/>
    <property type="match status" value="1"/>
</dbReference>
<comment type="subcellular location">
    <subcellularLocation>
        <location evidence="1">Cytoplasmic granule</location>
    </subcellularLocation>
    <subcellularLocation>
        <location evidence="2 11">Nucleus</location>
        <location evidence="2 11">Nucleolus</location>
    </subcellularLocation>
</comment>
<dbReference type="GO" id="GO:0006364">
    <property type="term" value="P:rRNA processing"/>
    <property type="evidence" value="ECO:0007669"/>
    <property type="project" value="UniProtKB-KW"/>
</dbReference>
<name>A0A0K8R5C0_IXORI</name>
<keyword evidence="4" id="KW-0963">Cytoplasm</keyword>
<keyword evidence="7 11" id="KW-0539">Nucleus</keyword>
<evidence type="ECO:0000256" key="2">
    <source>
        <dbReference type="ARBA" id="ARBA00004604"/>
    </source>
</evidence>
<keyword evidence="5 11" id="KW-0698">rRNA processing</keyword>
<dbReference type="GO" id="GO:0003676">
    <property type="term" value="F:nucleic acid binding"/>
    <property type="evidence" value="ECO:0007669"/>
    <property type="project" value="InterPro"/>
</dbReference>
<protein>
    <recommendedName>
        <fullName evidence="10 11">Ribonuclease P protein subunit p20</fullName>
        <shortName evidence="11">RNaseP protein p20</shortName>
    </recommendedName>
</protein>